<comment type="caution">
    <text evidence="1">The sequence shown here is derived from an EMBL/GenBank/DDBJ whole genome shotgun (WGS) entry which is preliminary data.</text>
</comment>
<reference evidence="1 2" key="1">
    <citation type="journal article" date="2015" name="Int. J. Syst. Evol. Microbiol.">
        <title>Gemmobacter intermedius sp. nov., isolated from a white stork (Ciconia ciconia).</title>
        <authorList>
            <person name="Kampfer P."/>
            <person name="Jerzak L."/>
            <person name="Wilharm G."/>
            <person name="Golke J."/>
            <person name="Busse H.J."/>
            <person name="Glaeser S.P."/>
        </authorList>
    </citation>
    <scope>NUCLEOTIDE SEQUENCE [LARGE SCALE GENOMIC DNA]</scope>
    <source>
        <strain evidence="1 2">119/4</strain>
    </source>
</reference>
<dbReference type="Proteomes" id="UP000287168">
    <property type="component" value="Unassembled WGS sequence"/>
</dbReference>
<dbReference type="AlphaFoldDB" id="A0A451GGB3"/>
<evidence type="ECO:0000313" key="1">
    <source>
        <dbReference type="EMBL" id="RWY35043.1"/>
    </source>
</evidence>
<sequence length="61" mass="7110">MYEILTKSRLQAEMSFARLKAKSSDASRALHELSSLDIQRQDKTSRLREQRLARERFDAAV</sequence>
<name>A0A451GGB3_9RHOB</name>
<gene>
    <name evidence="1" type="ORF">EP867_18970</name>
</gene>
<dbReference type="EMBL" id="SBLC01000090">
    <property type="protein sequence ID" value="RWY35043.1"/>
    <property type="molecule type" value="Genomic_DNA"/>
</dbReference>
<accession>A0A451GGB3</accession>
<protein>
    <submittedName>
        <fullName evidence="1">Uncharacterized protein</fullName>
    </submittedName>
</protein>
<proteinExistence type="predicted"/>
<keyword evidence="2" id="KW-1185">Reference proteome</keyword>
<dbReference type="RefSeq" id="WP_128491002.1">
    <property type="nucleotide sequence ID" value="NZ_JBHLXB010000044.1"/>
</dbReference>
<dbReference type="OrthoDB" id="8163684at2"/>
<organism evidence="1 2">
    <name type="scientific">Falsigemmobacter intermedius</name>
    <dbReference type="NCBI Taxonomy" id="1553448"/>
    <lineage>
        <taxon>Bacteria</taxon>
        <taxon>Pseudomonadati</taxon>
        <taxon>Pseudomonadota</taxon>
        <taxon>Alphaproteobacteria</taxon>
        <taxon>Rhodobacterales</taxon>
        <taxon>Paracoccaceae</taxon>
        <taxon>Falsigemmobacter</taxon>
    </lineage>
</organism>
<evidence type="ECO:0000313" key="2">
    <source>
        <dbReference type="Proteomes" id="UP000287168"/>
    </source>
</evidence>